<feature type="domain" description="MAM" evidence="3">
    <location>
        <begin position="162"/>
        <end position="317"/>
    </location>
</feature>
<dbReference type="SUPFAM" id="SSF49899">
    <property type="entry name" value="Concanavalin A-like lectins/glucanases"/>
    <property type="match status" value="4"/>
</dbReference>
<dbReference type="InterPro" id="IPR051560">
    <property type="entry name" value="MAM_domain-containing"/>
</dbReference>
<dbReference type="PROSITE" id="PS00740">
    <property type="entry name" value="MAM_1"/>
    <property type="match status" value="1"/>
</dbReference>
<evidence type="ECO:0000256" key="1">
    <source>
        <dbReference type="ARBA" id="ARBA00022737"/>
    </source>
</evidence>
<keyword evidence="5" id="KW-1185">Reference proteome</keyword>
<dbReference type="Gene3D" id="2.60.120.200">
    <property type="match status" value="4"/>
</dbReference>
<dbReference type="InterPro" id="IPR000998">
    <property type="entry name" value="MAM_dom"/>
</dbReference>
<feature type="chain" id="PRO_5043462082" description="MAM domain-containing protein" evidence="2">
    <location>
        <begin position="17"/>
        <end position="674"/>
    </location>
</feature>
<evidence type="ECO:0000313" key="4">
    <source>
        <dbReference type="EMBL" id="KAG5261821.1"/>
    </source>
</evidence>
<protein>
    <recommendedName>
        <fullName evidence="3">MAM domain-containing protein</fullName>
    </recommendedName>
</protein>
<organism evidence="4 5">
    <name type="scientific">Alosa alosa</name>
    <name type="common">allis shad</name>
    <dbReference type="NCBI Taxonomy" id="278164"/>
    <lineage>
        <taxon>Eukaryota</taxon>
        <taxon>Metazoa</taxon>
        <taxon>Chordata</taxon>
        <taxon>Craniata</taxon>
        <taxon>Vertebrata</taxon>
        <taxon>Euteleostomi</taxon>
        <taxon>Actinopterygii</taxon>
        <taxon>Neopterygii</taxon>
        <taxon>Teleostei</taxon>
        <taxon>Clupei</taxon>
        <taxon>Clupeiformes</taxon>
        <taxon>Clupeoidei</taxon>
        <taxon>Clupeidae</taxon>
        <taxon>Alosa</taxon>
    </lineage>
</organism>
<sequence length="674" mass="73578">MLTLFILSLVVLPAKALPGSCSFDRNLCGFQTDSTHSSWILNLKGGYVHLEAVGPTGSTGSVGMSGVLLSEELEDPEEWRCLRLQYRISSSGSLQVALRSEAESFDRPLWTSHQPTHTWGSISIDIHNSTQPYRVVLEGHSGGEAGGAVSISDTHITYGYCIECDFEENHLCGYKNQGNSKVKWSVGGGSLEATPTQPNTRGRYMYVDTADAQAFQEVTQLASPLTTEPLSGCLSFLFQQQQAEAHRLALYQRDAAGHYRPLWKAPAPHGYVGVWLPVQVELKAPYPVQLVFEASNSPAGGQVMLDDIAFSPEFCNAGTKPMFDPSVANCDFEFGFCKYSQGKRGAPMWKRVSLQPNIYQAGDHTTGSGAFLLTARFADRSSSVSHLLGPVLPAGLRFCLRFFTSLRGFGSGVSLLAVYLQHTHTGALQRVWHQTETSRDVWTANEIMLDTQHSAQVVIVSACKSLWSCTSVALDDISLSLGDCAPPSGPTGPLLCDFEAGLCGYSQDPEDSANWLRTRGPTPTVFTGPPGDHTSGRGHYLYIEASVMLTEQRARLLSGTLRGSRGQQCLRFFYSMFGSGCGDLSVLLRRPLNGRDVLLWKRSGEQGISWLRATLNYQCDEQHQIVFEASRGSSVRSDIAIDDITFESGPCPDTEDYIKLSSFPSGANAGNIFH</sequence>
<comment type="caution">
    <text evidence="4">The sequence shown here is derived from an EMBL/GenBank/DDBJ whole genome shotgun (WGS) entry which is preliminary data.</text>
</comment>
<evidence type="ECO:0000313" key="5">
    <source>
        <dbReference type="Proteomes" id="UP000823561"/>
    </source>
</evidence>
<evidence type="ECO:0000259" key="3">
    <source>
        <dbReference type="PROSITE" id="PS50060"/>
    </source>
</evidence>
<dbReference type="GO" id="GO:0016020">
    <property type="term" value="C:membrane"/>
    <property type="evidence" value="ECO:0007669"/>
    <property type="project" value="InterPro"/>
</dbReference>
<dbReference type="PANTHER" id="PTHR23282">
    <property type="entry name" value="APICAL ENDOSOMAL GLYCOPROTEIN PRECURSOR"/>
    <property type="match status" value="1"/>
</dbReference>
<dbReference type="PRINTS" id="PR00020">
    <property type="entry name" value="MAMDOMAIN"/>
</dbReference>
<feature type="domain" description="MAM" evidence="3">
    <location>
        <begin position="19"/>
        <end position="163"/>
    </location>
</feature>
<dbReference type="FunFam" id="2.60.120.200:FF:000128">
    <property type="entry name" value="enteropeptidase isoform X2"/>
    <property type="match status" value="1"/>
</dbReference>
<keyword evidence="1" id="KW-0677">Repeat</keyword>
<dbReference type="EMBL" id="JADWDJ010000023">
    <property type="protein sequence ID" value="KAG5261821.1"/>
    <property type="molecule type" value="Genomic_DNA"/>
</dbReference>
<dbReference type="PANTHER" id="PTHR23282:SF101">
    <property type="entry name" value="MAM DOMAIN-CONTAINING PROTEIN"/>
    <property type="match status" value="1"/>
</dbReference>
<dbReference type="CDD" id="cd06263">
    <property type="entry name" value="MAM"/>
    <property type="match status" value="3"/>
</dbReference>
<feature type="domain" description="MAM" evidence="3">
    <location>
        <begin position="328"/>
        <end position="486"/>
    </location>
</feature>
<dbReference type="Proteomes" id="UP000823561">
    <property type="component" value="Chromosome 23"/>
</dbReference>
<name>A0AAV6FN46_9TELE</name>
<keyword evidence="2" id="KW-0732">Signal</keyword>
<reference evidence="4" key="1">
    <citation type="submission" date="2020-10" db="EMBL/GenBank/DDBJ databases">
        <title>Chromosome-scale genome assembly of the Allis shad, Alosa alosa.</title>
        <authorList>
            <person name="Margot Z."/>
            <person name="Christophe K."/>
            <person name="Cabau C."/>
            <person name="Louis A."/>
            <person name="Berthelot C."/>
            <person name="Parey E."/>
            <person name="Roest Crollius H."/>
            <person name="Montfort J."/>
            <person name="Robinson-Rechavi M."/>
            <person name="Bucao C."/>
            <person name="Bouchez O."/>
            <person name="Gislard M."/>
            <person name="Lluch J."/>
            <person name="Milhes M."/>
            <person name="Lampietro C."/>
            <person name="Lopez Roques C."/>
            <person name="Donnadieu C."/>
            <person name="Braasch I."/>
            <person name="Desvignes T."/>
            <person name="Postlethwait J."/>
            <person name="Bobe J."/>
            <person name="Guiguen Y."/>
        </authorList>
    </citation>
    <scope>NUCLEOTIDE SEQUENCE</scope>
    <source>
        <strain evidence="4">M-15738</strain>
        <tissue evidence="4">Blood</tissue>
    </source>
</reference>
<proteinExistence type="predicted"/>
<dbReference type="Pfam" id="PF00629">
    <property type="entry name" value="MAM"/>
    <property type="match status" value="4"/>
</dbReference>
<gene>
    <name evidence="4" type="ORF">AALO_G00288910</name>
</gene>
<dbReference type="PROSITE" id="PS50060">
    <property type="entry name" value="MAM_2"/>
    <property type="match status" value="4"/>
</dbReference>
<feature type="domain" description="MAM" evidence="3">
    <location>
        <begin position="494"/>
        <end position="653"/>
    </location>
</feature>
<dbReference type="InterPro" id="IPR013320">
    <property type="entry name" value="ConA-like_dom_sf"/>
</dbReference>
<accession>A0AAV6FN46</accession>
<dbReference type="SMART" id="SM00137">
    <property type="entry name" value="MAM"/>
    <property type="match status" value="4"/>
</dbReference>
<evidence type="ECO:0000256" key="2">
    <source>
        <dbReference type="SAM" id="SignalP"/>
    </source>
</evidence>
<feature type="signal peptide" evidence="2">
    <location>
        <begin position="1"/>
        <end position="16"/>
    </location>
</feature>
<dbReference type="AlphaFoldDB" id="A0AAV6FN46"/>